<protein>
    <submittedName>
        <fullName evidence="1">Uncharacterized protein</fullName>
    </submittedName>
</protein>
<dbReference type="AlphaFoldDB" id="A0A3R0U630"/>
<organism evidence="1">
    <name type="scientific">Salmonella enterica</name>
    <name type="common">Salmonella choleraesuis</name>
    <dbReference type="NCBI Taxonomy" id="28901"/>
    <lineage>
        <taxon>Bacteria</taxon>
        <taxon>Pseudomonadati</taxon>
        <taxon>Pseudomonadota</taxon>
        <taxon>Gammaproteobacteria</taxon>
        <taxon>Enterobacterales</taxon>
        <taxon>Enterobacteriaceae</taxon>
        <taxon>Salmonella</taxon>
    </lineage>
</organism>
<evidence type="ECO:0000313" key="1">
    <source>
        <dbReference type="EMBL" id="MLE32659.1"/>
    </source>
</evidence>
<sequence length="72" mass="8245">MGDAGNLDLSAASNYWRCHISDYFPAETLYWMVRKMNHRFKNFITMNVAVGSAVTAGHLVTYDEKMRVSAHF</sequence>
<comment type="caution">
    <text evidence="1">The sequence shown here is derived from an EMBL/GenBank/DDBJ whole genome shotgun (WGS) entry which is preliminary data.</text>
</comment>
<dbReference type="EMBL" id="RUTY01000032">
    <property type="protein sequence ID" value="MLE32659.1"/>
    <property type="molecule type" value="Genomic_DNA"/>
</dbReference>
<dbReference type="Proteomes" id="UP000885317">
    <property type="component" value="Unassembled WGS sequence"/>
</dbReference>
<proteinExistence type="predicted"/>
<accession>A0A3R0U630</accession>
<gene>
    <name evidence="1" type="ORF">EBH50_22650</name>
</gene>
<name>A0A3R0U630_SALER</name>
<reference evidence="1" key="1">
    <citation type="submission" date="2018-10" db="EMBL/GenBank/DDBJ databases">
        <authorList>
            <consortium name="PulseNet: The National Subtyping Network for Foodborne Disease Surveillance"/>
            <person name="Tarr C.L."/>
            <person name="Trees E."/>
            <person name="Katz L.S."/>
            <person name="Carleton-Romer H.A."/>
            <person name="Stroika S."/>
            <person name="Kucerova Z."/>
            <person name="Roache K.F."/>
            <person name="Sabol A.L."/>
            <person name="Besser J."/>
            <person name="Gerner-Smidt P."/>
        </authorList>
    </citation>
    <scope>NUCLEOTIDE SEQUENCE [LARGE SCALE GENOMIC DNA]</scope>
    <source>
        <strain evidence="1">PNUSAS056479</strain>
    </source>
</reference>